<keyword evidence="3" id="KW-1185">Reference proteome</keyword>
<feature type="domain" description="REase AHJR-like" evidence="1">
    <location>
        <begin position="7"/>
        <end position="117"/>
    </location>
</feature>
<dbReference type="InterPro" id="IPR040902">
    <property type="entry name" value="AHJR-like"/>
</dbReference>
<dbReference type="AlphaFoldDB" id="A0A975ARS3"/>
<protein>
    <recommendedName>
        <fullName evidence="1">REase AHJR-like domain-containing protein</fullName>
    </recommendedName>
</protein>
<dbReference type="RefSeq" id="WP_200615876.1">
    <property type="nucleotide sequence ID" value="NZ_CP071518.1"/>
</dbReference>
<proteinExistence type="predicted"/>
<evidence type="ECO:0000313" key="2">
    <source>
        <dbReference type="EMBL" id="QSX77977.1"/>
    </source>
</evidence>
<evidence type="ECO:0000313" key="3">
    <source>
        <dbReference type="Proteomes" id="UP000639274"/>
    </source>
</evidence>
<accession>A0A975ARS3</accession>
<dbReference type="Pfam" id="PF18743">
    <property type="entry name" value="AHJR-like"/>
    <property type="match status" value="1"/>
</dbReference>
<sequence length="223" mass="25261">MSTSRVVHDEKVRQIRDKLIDDGYQVVVEPLPEQMPIDLEGYRPDLIADKLGDRLVVEVKQSRSRLPMEKFQSISEVLKGQGWRFVLVTLDGSDEMDSLDERYSTWAEILEKLRQVRPLIESNVLEPAVLYLWAVFELAMKKRAALRNIPVSNLPAANVFNHMYSLGEISVDDYDGLKGLLNARNQVAHGHGSTSFPRSAIDDSFDRVARYVNAWSAEDDGGD</sequence>
<organism evidence="2 3">
    <name type="scientific">Agrilutibacter solisilvae</name>
    <dbReference type="NCBI Taxonomy" id="2763317"/>
    <lineage>
        <taxon>Bacteria</taxon>
        <taxon>Pseudomonadati</taxon>
        <taxon>Pseudomonadota</taxon>
        <taxon>Gammaproteobacteria</taxon>
        <taxon>Lysobacterales</taxon>
        <taxon>Lysobacteraceae</taxon>
        <taxon>Agrilutibacter</taxon>
    </lineage>
</organism>
<name>A0A975ARS3_9GAMM</name>
<gene>
    <name evidence="2" type="ORF">I8J32_014825</name>
</gene>
<dbReference type="KEGG" id="lsf:I8J32_014825"/>
<dbReference type="Proteomes" id="UP000639274">
    <property type="component" value="Chromosome"/>
</dbReference>
<dbReference type="EMBL" id="CP071518">
    <property type="protein sequence ID" value="QSX77977.1"/>
    <property type="molecule type" value="Genomic_DNA"/>
</dbReference>
<reference evidence="2 3" key="1">
    <citation type="submission" date="2021-03" db="EMBL/GenBank/DDBJ databases">
        <title>Lysobacter sp. nov. isolated from soil of gangwondo yeongwol, south Korea.</title>
        <authorList>
            <person name="Kim K.R."/>
            <person name="Kim K.H."/>
            <person name="Jeon C.O."/>
        </authorList>
    </citation>
    <scope>NUCLEOTIDE SEQUENCE [LARGE SCALE GENOMIC DNA]</scope>
    <source>
        <strain evidence="2 3">R19</strain>
    </source>
</reference>
<evidence type="ECO:0000259" key="1">
    <source>
        <dbReference type="Pfam" id="PF18743"/>
    </source>
</evidence>